<sequence length="293" mass="34742">MIKHRHAENDEVAVKIGRYKKKKGPFNFTRETLENPKPKSELTLKGAEFEALVEFIENKYEPFQQGVQKFIPLDEQFEAGNIEHLQAFFGNPEKQKLIDFVLGHDIIPDELFVAFNQLTKIRAVEKFEEMLRNDLTEHDWQKWFEENDWVLGTDYVRMLDERTIDTENISDFLMEAYDGFLDIVEIKRPDGALRFWSKSKDHENYVPHQDLVKAITQASKYIYEVERESDSVKFLEKVDGVRTIKPRCVLIFGRSDDWNTEKKKSFRILNSNYHNLTIMTFDHILARAERMLR</sequence>
<feature type="domain" description="Shedu protein SduA C-terminal" evidence="1">
    <location>
        <begin position="135"/>
        <end position="284"/>
    </location>
</feature>
<dbReference type="OrthoDB" id="784881at2"/>
<comment type="caution">
    <text evidence="2">The sequence shown here is derived from an EMBL/GenBank/DDBJ whole genome shotgun (WGS) entry which is preliminary data.</text>
</comment>
<gene>
    <name evidence="2" type="ORF">EAX61_10220</name>
</gene>
<accession>A0A3M0GAL0</accession>
<name>A0A3M0GAL0_9FLAO</name>
<evidence type="ECO:0000259" key="1">
    <source>
        <dbReference type="Pfam" id="PF14082"/>
    </source>
</evidence>
<evidence type="ECO:0000313" key="3">
    <source>
        <dbReference type="Proteomes" id="UP000281985"/>
    </source>
</evidence>
<protein>
    <submittedName>
        <fullName evidence="2">DUF4263 domain-containing protein</fullName>
    </submittedName>
</protein>
<organism evidence="2 3">
    <name type="scientific">Dokdonia sinensis</name>
    <dbReference type="NCBI Taxonomy" id="2479847"/>
    <lineage>
        <taxon>Bacteria</taxon>
        <taxon>Pseudomonadati</taxon>
        <taxon>Bacteroidota</taxon>
        <taxon>Flavobacteriia</taxon>
        <taxon>Flavobacteriales</taxon>
        <taxon>Flavobacteriaceae</taxon>
        <taxon>Dokdonia</taxon>
    </lineage>
</organism>
<reference evidence="2 3" key="1">
    <citation type="submission" date="2018-10" db="EMBL/GenBank/DDBJ databases">
        <title>Dokdonia luteus sp. nov., isolated from sea water.</title>
        <authorList>
            <person name="Zhou L.Y."/>
            <person name="Du Z.J."/>
        </authorList>
    </citation>
    <scope>NUCLEOTIDE SEQUENCE [LARGE SCALE GENOMIC DNA]</scope>
    <source>
        <strain evidence="2 3">SH27</strain>
    </source>
</reference>
<proteinExistence type="predicted"/>
<keyword evidence="3" id="KW-1185">Reference proteome</keyword>
<evidence type="ECO:0000313" key="2">
    <source>
        <dbReference type="EMBL" id="RMB58059.1"/>
    </source>
</evidence>
<dbReference type="EMBL" id="REFV01000009">
    <property type="protein sequence ID" value="RMB58059.1"/>
    <property type="molecule type" value="Genomic_DNA"/>
</dbReference>
<dbReference type="InterPro" id="IPR025359">
    <property type="entry name" value="SduA_C"/>
</dbReference>
<dbReference type="AlphaFoldDB" id="A0A3M0GAL0"/>
<dbReference type="Pfam" id="PF14082">
    <property type="entry name" value="SduA_C"/>
    <property type="match status" value="1"/>
</dbReference>
<dbReference type="Proteomes" id="UP000281985">
    <property type="component" value="Unassembled WGS sequence"/>
</dbReference>